<evidence type="ECO:0000313" key="3">
    <source>
        <dbReference type="EMBL" id="PKR87383.1"/>
    </source>
</evidence>
<dbReference type="Gene3D" id="3.30.420.130">
    <property type="entry name" value="Dinitrogenase iron-molybdenum cofactor biosynthesis domain"/>
    <property type="match status" value="1"/>
</dbReference>
<feature type="domain" description="Dinitrogenase iron-molybdenum cofactor biosynthesis" evidence="2">
    <location>
        <begin position="16"/>
        <end position="104"/>
    </location>
</feature>
<keyword evidence="1" id="KW-0535">Nitrogen fixation</keyword>
<sequence length="128" mass="13423">MTLLAVPSDAPGGFDADISGHFGHCDAFSLFRIEAGKVVETAILPAAPHDNCLAPVRQLAERGVTDIVVYGMGPRPLSGFLASGIQPFHAGDHQKVGDVVDAFLGKRLTAFGADHTCAHHGDGEDCHH</sequence>
<dbReference type="Proteomes" id="UP000233491">
    <property type="component" value="Unassembled WGS sequence"/>
</dbReference>
<evidence type="ECO:0000256" key="1">
    <source>
        <dbReference type="ARBA" id="ARBA00023231"/>
    </source>
</evidence>
<dbReference type="RefSeq" id="WP_101291194.1">
    <property type="nucleotide sequence ID" value="NZ_FOUQ01000010.1"/>
</dbReference>
<dbReference type="InterPro" id="IPR003731">
    <property type="entry name" value="Di-Nase_FeMo-co_biosynth"/>
</dbReference>
<dbReference type="Pfam" id="PF02579">
    <property type="entry name" value="Nitro_FeMo-Co"/>
    <property type="match status" value="1"/>
</dbReference>
<organism evidence="3 4">
    <name type="scientific">Pleomorphomonas diazotrophica</name>
    <dbReference type="NCBI Taxonomy" id="1166257"/>
    <lineage>
        <taxon>Bacteria</taxon>
        <taxon>Pseudomonadati</taxon>
        <taxon>Pseudomonadota</taxon>
        <taxon>Alphaproteobacteria</taxon>
        <taxon>Hyphomicrobiales</taxon>
        <taxon>Pleomorphomonadaceae</taxon>
        <taxon>Pleomorphomonas</taxon>
    </lineage>
</organism>
<keyword evidence="4" id="KW-1185">Reference proteome</keyword>
<comment type="caution">
    <text evidence="3">The sequence shown here is derived from an EMBL/GenBank/DDBJ whole genome shotgun (WGS) entry which is preliminary data.</text>
</comment>
<evidence type="ECO:0000313" key="4">
    <source>
        <dbReference type="Proteomes" id="UP000233491"/>
    </source>
</evidence>
<proteinExistence type="predicted"/>
<reference evidence="3 4" key="1">
    <citation type="submission" date="2017-12" db="EMBL/GenBank/DDBJ databases">
        <title>Anaerobic carbon monoxide metabolism by Pleomorphomonas carboxyditropha sp. nov., a new mesophilic hydrogenogenic carboxidotroph.</title>
        <authorList>
            <person name="Esquivel-Elizondo S."/>
            <person name="Krajmalnik-Brown R."/>
        </authorList>
    </citation>
    <scope>NUCLEOTIDE SEQUENCE [LARGE SCALE GENOMIC DNA]</scope>
    <source>
        <strain evidence="3 4">R5-392</strain>
    </source>
</reference>
<dbReference type="EMBL" id="PJNW01000019">
    <property type="protein sequence ID" value="PKR87383.1"/>
    <property type="molecule type" value="Genomic_DNA"/>
</dbReference>
<dbReference type="OrthoDB" id="280278at2"/>
<accession>A0A1I4V7J1</accession>
<evidence type="ECO:0000259" key="2">
    <source>
        <dbReference type="Pfam" id="PF02579"/>
    </source>
</evidence>
<dbReference type="SUPFAM" id="SSF53146">
    <property type="entry name" value="Nitrogenase accessory factor-like"/>
    <property type="match status" value="1"/>
</dbReference>
<gene>
    <name evidence="3" type="ORF">CXZ10_20265</name>
</gene>
<dbReference type="AlphaFoldDB" id="A0A1I4V7J1"/>
<dbReference type="InterPro" id="IPR036105">
    <property type="entry name" value="DiNase_FeMo-co_biosyn_sf"/>
</dbReference>
<protein>
    <submittedName>
        <fullName evidence="3">Dinitrogenase iron-molybdenum cofactor biosynthesis protein</fullName>
    </submittedName>
</protein>
<name>A0A1I4V7J1_9HYPH</name>